<dbReference type="InterPro" id="IPR000866">
    <property type="entry name" value="AhpC/TSA"/>
</dbReference>
<feature type="domain" description="Thioredoxin" evidence="6">
    <location>
        <begin position="171"/>
        <end position="314"/>
    </location>
</feature>
<keyword evidence="5" id="KW-0732">Signal</keyword>
<evidence type="ECO:0000256" key="4">
    <source>
        <dbReference type="ARBA" id="ARBA00023284"/>
    </source>
</evidence>
<dbReference type="InterPro" id="IPR050553">
    <property type="entry name" value="Thioredoxin_ResA/DsbE_sf"/>
</dbReference>
<evidence type="ECO:0000256" key="2">
    <source>
        <dbReference type="ARBA" id="ARBA00022748"/>
    </source>
</evidence>
<sequence length="314" mass="35683">MKKLFLLCLFAFVNLYAQTDTDKMNFAAVIQNRNSDSLFLSAKGFKKVILANAQGEFKDSFAIPTGLYELFDGTEYGQLFLKAGYDLNMTVNAKDFDKTLAFTGKGSRENNYLASLATIDIDAAFDMEKARKDAYIYMSLDNDMKLAFKKESEENAAEALKRKEQKEALKKLNGTQSPDFDYENFKGGTTKLKKFKGKYVYIDVWATWCEPCRQQIPALQKVEEKYKNKKIAFVSISVDKKKDYEKWKKLVKDEALGGIQLIADNAWKSEFVTAYGINSIPRFILIDPDGKIVDVDAPRPSDPKLVELLDTLLK</sequence>
<reference evidence="7 8" key="1">
    <citation type="submission" date="2019-01" db="EMBL/GenBank/DDBJ databases">
        <title>Flavobacterium sp. nov.,isolated from freshwater.</title>
        <authorList>
            <person name="Zhang R."/>
            <person name="Du Z.-J."/>
        </authorList>
    </citation>
    <scope>NUCLEOTIDE SEQUENCE [LARGE SCALE GENOMIC DNA]</scope>
    <source>
        <strain evidence="7 8">1E403</strain>
    </source>
</reference>
<keyword evidence="8" id="KW-1185">Reference proteome</keyword>
<dbReference type="GO" id="GO:0016209">
    <property type="term" value="F:antioxidant activity"/>
    <property type="evidence" value="ECO:0007669"/>
    <property type="project" value="InterPro"/>
</dbReference>
<dbReference type="EMBL" id="SBII01000001">
    <property type="protein sequence ID" value="RWX03443.1"/>
    <property type="molecule type" value="Genomic_DNA"/>
</dbReference>
<gene>
    <name evidence="7" type="ORF">EPI11_00495</name>
</gene>
<dbReference type="GO" id="GO:0017004">
    <property type="term" value="P:cytochrome complex assembly"/>
    <property type="evidence" value="ECO:0007669"/>
    <property type="project" value="UniProtKB-KW"/>
</dbReference>
<dbReference type="InterPro" id="IPR013766">
    <property type="entry name" value="Thioredoxin_domain"/>
</dbReference>
<accession>A0A3S3RLA5</accession>
<evidence type="ECO:0000256" key="3">
    <source>
        <dbReference type="ARBA" id="ARBA00023157"/>
    </source>
</evidence>
<dbReference type="CDD" id="cd02966">
    <property type="entry name" value="TlpA_like_family"/>
    <property type="match status" value="1"/>
</dbReference>
<evidence type="ECO:0000313" key="7">
    <source>
        <dbReference type="EMBL" id="RWX03443.1"/>
    </source>
</evidence>
<dbReference type="PANTHER" id="PTHR42852:SF6">
    <property type="entry name" value="THIOL:DISULFIDE INTERCHANGE PROTEIN DSBE"/>
    <property type="match status" value="1"/>
</dbReference>
<dbReference type="RefSeq" id="WP_128387999.1">
    <property type="nucleotide sequence ID" value="NZ_SBII01000001.1"/>
</dbReference>
<evidence type="ECO:0000256" key="1">
    <source>
        <dbReference type="ARBA" id="ARBA00004196"/>
    </source>
</evidence>
<name>A0A3S3RLA5_9FLAO</name>
<keyword evidence="3" id="KW-1015">Disulfide bond</keyword>
<evidence type="ECO:0000259" key="6">
    <source>
        <dbReference type="PROSITE" id="PS51352"/>
    </source>
</evidence>
<keyword evidence="4" id="KW-0676">Redox-active center</keyword>
<dbReference type="GO" id="GO:0030313">
    <property type="term" value="C:cell envelope"/>
    <property type="evidence" value="ECO:0007669"/>
    <property type="project" value="UniProtKB-SubCell"/>
</dbReference>
<dbReference type="Proteomes" id="UP000287527">
    <property type="component" value="Unassembled WGS sequence"/>
</dbReference>
<proteinExistence type="predicted"/>
<dbReference type="OrthoDB" id="743079at2"/>
<protein>
    <submittedName>
        <fullName evidence="7">TlpA family protein disulfide reductase</fullName>
    </submittedName>
</protein>
<organism evidence="7 8">
    <name type="scientific">Flavobacterium cerinum</name>
    <dbReference type="NCBI Taxonomy" id="2502784"/>
    <lineage>
        <taxon>Bacteria</taxon>
        <taxon>Pseudomonadati</taxon>
        <taxon>Bacteroidota</taxon>
        <taxon>Flavobacteriia</taxon>
        <taxon>Flavobacteriales</taxon>
        <taxon>Flavobacteriaceae</taxon>
        <taxon>Flavobacterium</taxon>
    </lineage>
</organism>
<feature type="signal peptide" evidence="5">
    <location>
        <begin position="1"/>
        <end position="19"/>
    </location>
</feature>
<dbReference type="GO" id="GO:0016491">
    <property type="term" value="F:oxidoreductase activity"/>
    <property type="evidence" value="ECO:0007669"/>
    <property type="project" value="InterPro"/>
</dbReference>
<dbReference type="AlphaFoldDB" id="A0A3S3RLA5"/>
<evidence type="ECO:0000313" key="8">
    <source>
        <dbReference type="Proteomes" id="UP000287527"/>
    </source>
</evidence>
<dbReference type="Gene3D" id="3.40.30.10">
    <property type="entry name" value="Glutaredoxin"/>
    <property type="match status" value="1"/>
</dbReference>
<dbReference type="PANTHER" id="PTHR42852">
    <property type="entry name" value="THIOL:DISULFIDE INTERCHANGE PROTEIN DSBE"/>
    <property type="match status" value="1"/>
</dbReference>
<feature type="chain" id="PRO_5018665508" evidence="5">
    <location>
        <begin position="20"/>
        <end position="314"/>
    </location>
</feature>
<comment type="caution">
    <text evidence="7">The sequence shown here is derived from an EMBL/GenBank/DDBJ whole genome shotgun (WGS) entry which is preliminary data.</text>
</comment>
<dbReference type="InterPro" id="IPR036249">
    <property type="entry name" value="Thioredoxin-like_sf"/>
</dbReference>
<evidence type="ECO:0000256" key="5">
    <source>
        <dbReference type="SAM" id="SignalP"/>
    </source>
</evidence>
<comment type="subcellular location">
    <subcellularLocation>
        <location evidence="1">Cell envelope</location>
    </subcellularLocation>
</comment>
<keyword evidence="2" id="KW-0201">Cytochrome c-type biogenesis</keyword>
<dbReference type="Pfam" id="PF00578">
    <property type="entry name" value="AhpC-TSA"/>
    <property type="match status" value="1"/>
</dbReference>
<dbReference type="PROSITE" id="PS51352">
    <property type="entry name" value="THIOREDOXIN_2"/>
    <property type="match status" value="1"/>
</dbReference>
<dbReference type="SUPFAM" id="SSF52833">
    <property type="entry name" value="Thioredoxin-like"/>
    <property type="match status" value="1"/>
</dbReference>